<evidence type="ECO:0000313" key="1">
    <source>
        <dbReference type="EMBL" id="KAA6378156.1"/>
    </source>
</evidence>
<protein>
    <submittedName>
        <fullName evidence="1">Uncharacterized protein</fullName>
    </submittedName>
</protein>
<dbReference type="AlphaFoldDB" id="A0A5J4V5G8"/>
<accession>A0A5J4V5G8</accession>
<dbReference type="EMBL" id="SNRW01009336">
    <property type="protein sequence ID" value="KAA6378156.1"/>
    <property type="molecule type" value="Genomic_DNA"/>
</dbReference>
<comment type="caution">
    <text evidence="1">The sequence shown here is derived from an EMBL/GenBank/DDBJ whole genome shotgun (WGS) entry which is preliminary data.</text>
</comment>
<dbReference type="Proteomes" id="UP000324800">
    <property type="component" value="Unassembled WGS sequence"/>
</dbReference>
<evidence type="ECO:0000313" key="2">
    <source>
        <dbReference type="Proteomes" id="UP000324800"/>
    </source>
</evidence>
<reference evidence="1 2" key="1">
    <citation type="submission" date="2019-03" db="EMBL/GenBank/DDBJ databases">
        <title>Single cell metagenomics reveals metabolic interactions within the superorganism composed of flagellate Streblomastix strix and complex community of Bacteroidetes bacteria on its surface.</title>
        <authorList>
            <person name="Treitli S.C."/>
            <person name="Kolisko M."/>
            <person name="Husnik F."/>
            <person name="Keeling P."/>
            <person name="Hampl V."/>
        </authorList>
    </citation>
    <scope>NUCLEOTIDE SEQUENCE [LARGE SCALE GENOMIC DNA]</scope>
    <source>
        <strain evidence="1">ST1C</strain>
    </source>
</reference>
<name>A0A5J4V5G8_9EUKA</name>
<organism evidence="1 2">
    <name type="scientific">Streblomastix strix</name>
    <dbReference type="NCBI Taxonomy" id="222440"/>
    <lineage>
        <taxon>Eukaryota</taxon>
        <taxon>Metamonada</taxon>
        <taxon>Preaxostyla</taxon>
        <taxon>Oxymonadida</taxon>
        <taxon>Streblomastigidae</taxon>
        <taxon>Streblomastix</taxon>
    </lineage>
</organism>
<proteinExistence type="predicted"/>
<sequence>MKVAIIVSGSILCLWHDAIRLNCEKTLSHGASVAEQDNILKAKSPTKLYLQLYESTSRKNSTSPILFNDSMNMKLSVQKNIVKNC</sequence>
<gene>
    <name evidence="1" type="ORF">EZS28_026318</name>
</gene>